<keyword evidence="6 10" id="KW-0472">Membrane</keyword>
<feature type="transmembrane region" description="Helical" evidence="10">
    <location>
        <begin position="146"/>
        <end position="169"/>
    </location>
</feature>
<keyword evidence="8" id="KW-0297">G-protein coupled receptor</keyword>
<dbReference type="GO" id="GO:0042277">
    <property type="term" value="F:peptide binding"/>
    <property type="evidence" value="ECO:0007669"/>
    <property type="project" value="TreeGrafter"/>
</dbReference>
<organism evidence="13 14">
    <name type="scientific">Amphibalanus amphitrite</name>
    <name type="common">Striped barnacle</name>
    <name type="synonym">Balanus amphitrite</name>
    <dbReference type="NCBI Taxonomy" id="1232801"/>
    <lineage>
        <taxon>Eukaryota</taxon>
        <taxon>Metazoa</taxon>
        <taxon>Ecdysozoa</taxon>
        <taxon>Arthropoda</taxon>
        <taxon>Crustacea</taxon>
        <taxon>Multicrustacea</taxon>
        <taxon>Cirripedia</taxon>
        <taxon>Thoracica</taxon>
        <taxon>Thoracicalcarea</taxon>
        <taxon>Balanomorpha</taxon>
        <taxon>Balanoidea</taxon>
        <taxon>Balanidae</taxon>
        <taxon>Amphibalaninae</taxon>
        <taxon>Amphibalanus</taxon>
    </lineage>
</organism>
<comment type="caution">
    <text evidence="13">The sequence shown here is derived from an EMBL/GenBank/DDBJ whole genome shotgun (WGS) entry which is preliminary data.</text>
</comment>
<comment type="similarity">
    <text evidence="2 8">Belongs to the G-protein coupled receptor 1 family.</text>
</comment>
<feature type="transmembrane region" description="Helical" evidence="10">
    <location>
        <begin position="67"/>
        <end position="88"/>
    </location>
</feature>
<keyword evidence="7 8" id="KW-0675">Receptor</keyword>
<sequence length="462" mass="50212">MNVCTTSKQELLGWPEEGYNLCPGYMPATVIVITTLYCLTFVASVLSNGFLIFALSQTSRSLQCRNYIVVSQCVSDLLVTLLCMPDTMVSRLTASWHLGEAWCRASPLLHVLAVAASTYSLMMLSLDRCLAMKSPKMFNQGERSRVAVRMTVAVWVAAAAVASPLVFAFQLVPAGGGGAAEVCAERWPWPLAGRLYRAALLLLVIVAPCGVVAVCHTLVSRNLRTANSLATGERRPTGGAQNSVIIMSRNAHAGLTPKVVQRDDSDDASLELVRLRTDGSGGGRRSGRARLGGRRSPGERPPRCRPPLLRSTSSYSLKTRQQLANTLVVLVVVFAACWLPFTLAGLAHLAYASRPTALVMPFALLLGHAHSAVNPVVYSLVHRASLTQVQRSLRVPRLRAAGSRWRAALTLLRRPAARRCESPVSSTNLGNLGPFHPRYLPARNLLNVDPAIEERRTSQFFH</sequence>
<dbReference type="OrthoDB" id="6371691at2759"/>
<dbReference type="PANTHER" id="PTHR24241:SF180">
    <property type="entry name" value="G-PROTEIN COUPLED RECEPTORS FAMILY 1 PROFILE DOMAIN-CONTAINING PROTEIN"/>
    <property type="match status" value="1"/>
</dbReference>
<gene>
    <name evidence="13" type="primary">CCKAR_1</name>
    <name evidence="12" type="synonym">CCKAR_0</name>
    <name evidence="12" type="ORF">FJT64_012332</name>
    <name evidence="13" type="ORF">FJT64_021301</name>
</gene>
<protein>
    <submittedName>
        <fullName evidence="13">Cholecystokinin receptor type A</fullName>
    </submittedName>
</protein>
<dbReference type="InterPro" id="IPR000276">
    <property type="entry name" value="GPCR_Rhodpsn"/>
</dbReference>
<dbReference type="EMBL" id="VIIS01000587">
    <property type="protein sequence ID" value="KAF0307323.1"/>
    <property type="molecule type" value="Genomic_DNA"/>
</dbReference>
<dbReference type="PROSITE" id="PS50262">
    <property type="entry name" value="G_PROTEIN_RECEP_F1_2"/>
    <property type="match status" value="1"/>
</dbReference>
<dbReference type="PRINTS" id="PR00237">
    <property type="entry name" value="GPCRRHODOPSN"/>
</dbReference>
<evidence type="ECO:0000256" key="9">
    <source>
        <dbReference type="SAM" id="MobiDB-lite"/>
    </source>
</evidence>
<evidence type="ECO:0000259" key="11">
    <source>
        <dbReference type="PROSITE" id="PS50262"/>
    </source>
</evidence>
<evidence type="ECO:0000256" key="6">
    <source>
        <dbReference type="ARBA" id="ARBA00023136"/>
    </source>
</evidence>
<evidence type="ECO:0000313" key="14">
    <source>
        <dbReference type="Proteomes" id="UP000440578"/>
    </source>
</evidence>
<accession>A0A6A4WMN5</accession>
<feature type="transmembrane region" description="Helical" evidence="10">
    <location>
        <begin position="357"/>
        <end position="381"/>
    </location>
</feature>
<keyword evidence="8" id="KW-0807">Transducer</keyword>
<evidence type="ECO:0000256" key="5">
    <source>
        <dbReference type="ARBA" id="ARBA00022989"/>
    </source>
</evidence>
<dbReference type="GO" id="GO:0005886">
    <property type="term" value="C:plasma membrane"/>
    <property type="evidence" value="ECO:0007669"/>
    <property type="project" value="UniProtKB-SubCell"/>
</dbReference>
<feature type="transmembrane region" description="Helical" evidence="10">
    <location>
        <begin position="108"/>
        <end position="126"/>
    </location>
</feature>
<feature type="transmembrane region" description="Helical" evidence="10">
    <location>
        <begin position="30"/>
        <end position="55"/>
    </location>
</feature>
<dbReference type="GO" id="GO:0004930">
    <property type="term" value="F:G protein-coupled receptor activity"/>
    <property type="evidence" value="ECO:0007669"/>
    <property type="project" value="UniProtKB-KW"/>
</dbReference>
<dbReference type="GO" id="GO:0032870">
    <property type="term" value="P:cellular response to hormone stimulus"/>
    <property type="evidence" value="ECO:0007669"/>
    <property type="project" value="TreeGrafter"/>
</dbReference>
<evidence type="ECO:0000256" key="8">
    <source>
        <dbReference type="RuleBase" id="RU000688"/>
    </source>
</evidence>
<dbReference type="Proteomes" id="UP000440578">
    <property type="component" value="Unassembled WGS sequence"/>
</dbReference>
<dbReference type="PROSITE" id="PS00237">
    <property type="entry name" value="G_PROTEIN_RECEP_F1_1"/>
    <property type="match status" value="1"/>
</dbReference>
<comment type="subcellular location">
    <subcellularLocation>
        <location evidence="1">Cell membrane</location>
        <topology evidence="1">Multi-pass membrane protein</topology>
    </subcellularLocation>
</comment>
<dbReference type="Gene3D" id="1.20.1070.10">
    <property type="entry name" value="Rhodopsin 7-helix transmembrane proteins"/>
    <property type="match status" value="1"/>
</dbReference>
<feature type="domain" description="G-protein coupled receptors family 1 profile" evidence="11">
    <location>
        <begin position="47"/>
        <end position="378"/>
    </location>
</feature>
<evidence type="ECO:0000256" key="1">
    <source>
        <dbReference type="ARBA" id="ARBA00004651"/>
    </source>
</evidence>
<keyword evidence="4 8" id="KW-0812">Transmembrane</keyword>
<feature type="transmembrane region" description="Helical" evidence="10">
    <location>
        <begin position="195"/>
        <end position="219"/>
    </location>
</feature>
<evidence type="ECO:0000256" key="3">
    <source>
        <dbReference type="ARBA" id="ARBA00022475"/>
    </source>
</evidence>
<dbReference type="InterPro" id="IPR017452">
    <property type="entry name" value="GPCR_Rhodpsn_7TM"/>
</dbReference>
<name>A0A6A4WMN5_AMPAM</name>
<dbReference type="PANTHER" id="PTHR24241">
    <property type="entry name" value="NEUROPEPTIDE RECEPTOR-RELATED G-PROTEIN COUPLED RECEPTOR"/>
    <property type="match status" value="1"/>
</dbReference>
<dbReference type="EMBL" id="VIIS01002032">
    <property type="protein sequence ID" value="KAF0289401.1"/>
    <property type="molecule type" value="Genomic_DNA"/>
</dbReference>
<evidence type="ECO:0000256" key="10">
    <source>
        <dbReference type="SAM" id="Phobius"/>
    </source>
</evidence>
<proteinExistence type="inferred from homology"/>
<evidence type="ECO:0000313" key="13">
    <source>
        <dbReference type="EMBL" id="KAF0307323.1"/>
    </source>
</evidence>
<evidence type="ECO:0000256" key="7">
    <source>
        <dbReference type="ARBA" id="ARBA00023170"/>
    </source>
</evidence>
<evidence type="ECO:0000313" key="12">
    <source>
        <dbReference type="EMBL" id="KAF0289401.1"/>
    </source>
</evidence>
<keyword evidence="5 10" id="KW-1133">Transmembrane helix</keyword>
<keyword evidence="3" id="KW-1003">Cell membrane</keyword>
<keyword evidence="14" id="KW-1185">Reference proteome</keyword>
<dbReference type="AlphaFoldDB" id="A0A6A4WMN5"/>
<evidence type="ECO:0000256" key="4">
    <source>
        <dbReference type="ARBA" id="ARBA00022692"/>
    </source>
</evidence>
<feature type="region of interest" description="Disordered" evidence="9">
    <location>
        <begin position="277"/>
        <end position="311"/>
    </location>
</feature>
<reference evidence="13 14" key="1">
    <citation type="submission" date="2019-07" db="EMBL/GenBank/DDBJ databases">
        <title>Draft genome assembly of a fouling barnacle, Amphibalanus amphitrite (Darwin, 1854): The first reference genome for Thecostraca.</title>
        <authorList>
            <person name="Kim W."/>
        </authorList>
    </citation>
    <scope>NUCLEOTIDE SEQUENCE [LARGE SCALE GENOMIC DNA]</scope>
    <source>
        <strain evidence="13">SNU_AA5</strain>
        <tissue evidence="13">Soma without cirri and trophi</tissue>
    </source>
</reference>
<dbReference type="Pfam" id="PF00001">
    <property type="entry name" value="7tm_1"/>
    <property type="match status" value="1"/>
</dbReference>
<feature type="transmembrane region" description="Helical" evidence="10">
    <location>
        <begin position="327"/>
        <end position="351"/>
    </location>
</feature>
<evidence type="ECO:0000256" key="2">
    <source>
        <dbReference type="ARBA" id="ARBA00010663"/>
    </source>
</evidence>
<dbReference type="SUPFAM" id="SSF81321">
    <property type="entry name" value="Family A G protein-coupled receptor-like"/>
    <property type="match status" value="1"/>
</dbReference>